<keyword evidence="4 8" id="KW-0812">Transmembrane</keyword>
<feature type="transmembrane region" description="Helical" evidence="8">
    <location>
        <begin position="248"/>
        <end position="271"/>
    </location>
</feature>
<feature type="transmembrane region" description="Helical" evidence="8">
    <location>
        <begin position="215"/>
        <end position="236"/>
    </location>
</feature>
<keyword evidence="5 8" id="KW-1133">Transmembrane helix</keyword>
<dbReference type="GO" id="GO:0016020">
    <property type="term" value="C:membrane"/>
    <property type="evidence" value="ECO:0007669"/>
    <property type="project" value="InterPro"/>
</dbReference>
<comment type="subcellular location">
    <subcellularLocation>
        <location evidence="1">Endomembrane system</location>
    </subcellularLocation>
</comment>
<dbReference type="PANTHER" id="PTHR13301">
    <property type="entry name" value="X-BOX TRANSCRIPTION FACTOR-RELATED"/>
    <property type="match status" value="1"/>
</dbReference>
<gene>
    <name evidence="9" type="ORF">M569_10983</name>
</gene>
<feature type="transmembrane region" description="Helical" evidence="8">
    <location>
        <begin position="165"/>
        <end position="186"/>
    </location>
</feature>
<evidence type="ECO:0000313" key="9">
    <source>
        <dbReference type="EMBL" id="EPS63801.1"/>
    </source>
</evidence>
<evidence type="ECO:0008006" key="11">
    <source>
        <dbReference type="Google" id="ProtNLM"/>
    </source>
</evidence>
<evidence type="ECO:0000256" key="3">
    <source>
        <dbReference type="ARBA" id="ARBA00022679"/>
    </source>
</evidence>
<dbReference type="AlphaFoldDB" id="S8CGS4"/>
<evidence type="ECO:0000256" key="1">
    <source>
        <dbReference type="ARBA" id="ARBA00004308"/>
    </source>
</evidence>
<feature type="transmembrane region" description="Helical" evidence="8">
    <location>
        <begin position="120"/>
        <end position="153"/>
    </location>
</feature>
<feature type="transmembrane region" description="Helical" evidence="8">
    <location>
        <begin position="283"/>
        <end position="301"/>
    </location>
</feature>
<name>S8CGS4_9LAMI</name>
<organism evidence="9 10">
    <name type="scientific">Genlisea aurea</name>
    <dbReference type="NCBI Taxonomy" id="192259"/>
    <lineage>
        <taxon>Eukaryota</taxon>
        <taxon>Viridiplantae</taxon>
        <taxon>Streptophyta</taxon>
        <taxon>Embryophyta</taxon>
        <taxon>Tracheophyta</taxon>
        <taxon>Spermatophyta</taxon>
        <taxon>Magnoliopsida</taxon>
        <taxon>eudicotyledons</taxon>
        <taxon>Gunneridae</taxon>
        <taxon>Pentapetalae</taxon>
        <taxon>asterids</taxon>
        <taxon>lamiids</taxon>
        <taxon>Lamiales</taxon>
        <taxon>Lentibulariaceae</taxon>
        <taxon>Genlisea</taxon>
    </lineage>
</organism>
<keyword evidence="7" id="KW-0961">Cell wall biogenesis/degradation</keyword>
<dbReference type="EMBL" id="AUSU01005228">
    <property type="protein sequence ID" value="EPS63801.1"/>
    <property type="molecule type" value="Genomic_DNA"/>
</dbReference>
<dbReference type="GO" id="GO:0030244">
    <property type="term" value="P:cellulose biosynthetic process"/>
    <property type="evidence" value="ECO:0007669"/>
    <property type="project" value="InterPro"/>
</dbReference>
<keyword evidence="10" id="KW-1185">Reference proteome</keyword>
<keyword evidence="6 8" id="KW-0472">Membrane</keyword>
<dbReference type="GO" id="GO:0012505">
    <property type="term" value="C:endomembrane system"/>
    <property type="evidence" value="ECO:0007669"/>
    <property type="project" value="UniProtKB-SubCell"/>
</dbReference>
<sequence length="303" mass="33159">MGLKYGCLVEDVITGIAIHCRGWKSIYMKPKREGFMGMAGTTLDQNLVQHKRWSEGNLQIMLSKYNPAWYGFGRLHIGFVAGYSIYGLWGFNCFATLCYAIIPSLYLLKGVPLFPPVSSFWFYPFLFVAVADSACSFAELVSIGGTSLGWLNLQRMWLYKRVSSYLFATVDALLRLIGFPGSGFIVSAKVSDDEALERYGREMIEFGVDSPMVTIISWIAALNFVSFAVAVARATVFGSLGREAAEVMALQIALSGAVVAVNLPLYAAALFRKDGGRLPSSVTVKSVFAAVTFAVGFGLEFKV</sequence>
<evidence type="ECO:0000256" key="8">
    <source>
        <dbReference type="SAM" id="Phobius"/>
    </source>
</evidence>
<dbReference type="GO" id="GO:0071555">
    <property type="term" value="P:cell wall organization"/>
    <property type="evidence" value="ECO:0007669"/>
    <property type="project" value="UniProtKB-KW"/>
</dbReference>
<comment type="caution">
    <text evidence="9">The sequence shown here is derived from an EMBL/GenBank/DDBJ whole genome shotgun (WGS) entry which is preliminary data.</text>
</comment>
<accession>S8CGS4</accession>
<evidence type="ECO:0000256" key="2">
    <source>
        <dbReference type="ARBA" id="ARBA00022676"/>
    </source>
</evidence>
<keyword evidence="3" id="KW-0808">Transferase</keyword>
<reference evidence="9 10" key="1">
    <citation type="journal article" date="2013" name="BMC Genomics">
        <title>The miniature genome of a carnivorous plant Genlisea aurea contains a low number of genes and short non-coding sequences.</title>
        <authorList>
            <person name="Leushkin E.V."/>
            <person name="Sutormin R.A."/>
            <person name="Nabieva E.R."/>
            <person name="Penin A.A."/>
            <person name="Kondrashov A.S."/>
            <person name="Logacheva M.D."/>
        </authorList>
    </citation>
    <scope>NUCLEOTIDE SEQUENCE [LARGE SCALE GENOMIC DNA]</scope>
</reference>
<dbReference type="Proteomes" id="UP000015453">
    <property type="component" value="Unassembled WGS sequence"/>
</dbReference>
<dbReference type="InterPro" id="IPR005150">
    <property type="entry name" value="Cellulose_synth"/>
</dbReference>
<protein>
    <recommendedName>
        <fullName evidence="11">Cellulose synthase</fullName>
    </recommendedName>
</protein>
<evidence type="ECO:0000256" key="5">
    <source>
        <dbReference type="ARBA" id="ARBA00022989"/>
    </source>
</evidence>
<keyword evidence="2" id="KW-0328">Glycosyltransferase</keyword>
<dbReference type="OrthoDB" id="911943at2759"/>
<evidence type="ECO:0000256" key="4">
    <source>
        <dbReference type="ARBA" id="ARBA00022692"/>
    </source>
</evidence>
<evidence type="ECO:0000313" key="10">
    <source>
        <dbReference type="Proteomes" id="UP000015453"/>
    </source>
</evidence>
<dbReference type="Pfam" id="PF03552">
    <property type="entry name" value="Cellulose_synt"/>
    <property type="match status" value="1"/>
</dbReference>
<proteinExistence type="predicted"/>
<feature type="transmembrane region" description="Helical" evidence="8">
    <location>
        <begin position="83"/>
        <end position="108"/>
    </location>
</feature>
<evidence type="ECO:0000256" key="6">
    <source>
        <dbReference type="ARBA" id="ARBA00023136"/>
    </source>
</evidence>
<evidence type="ECO:0000256" key="7">
    <source>
        <dbReference type="ARBA" id="ARBA00023316"/>
    </source>
</evidence>
<dbReference type="GO" id="GO:0016760">
    <property type="term" value="F:cellulose synthase (UDP-forming) activity"/>
    <property type="evidence" value="ECO:0007669"/>
    <property type="project" value="InterPro"/>
</dbReference>